<dbReference type="Pfam" id="PF12867">
    <property type="entry name" value="DinB_2"/>
    <property type="match status" value="1"/>
</dbReference>
<dbReference type="EMBL" id="CP076128">
    <property type="protein sequence ID" value="QWG06860.1"/>
    <property type="molecule type" value="Genomic_DNA"/>
</dbReference>
<dbReference type="Gene3D" id="1.20.120.450">
    <property type="entry name" value="dinb family like domain"/>
    <property type="match status" value="1"/>
</dbReference>
<accession>A0ABX8GV99</accession>
<dbReference type="RefSeq" id="WP_144074265.1">
    <property type="nucleotide sequence ID" value="NZ_CP076128.1"/>
</dbReference>
<dbReference type="InterPro" id="IPR024775">
    <property type="entry name" value="DinB-like"/>
</dbReference>
<dbReference type="Proteomes" id="UP000682802">
    <property type="component" value="Chromosome 1"/>
</dbReference>
<proteinExistence type="predicted"/>
<reference evidence="2 3" key="1">
    <citation type="submission" date="2021-05" db="EMBL/GenBank/DDBJ databases">
        <title>Comparative genomic studies on the polysaccharide-degrading batcterial strains of the Flammeovirga genus.</title>
        <authorList>
            <person name="Zewei F."/>
            <person name="Zheng Z."/>
            <person name="Yu L."/>
            <person name="Ruyue G."/>
            <person name="Yanhong M."/>
            <person name="Yuanyuan C."/>
            <person name="Jingyan G."/>
            <person name="Wenjun H."/>
        </authorList>
    </citation>
    <scope>NUCLEOTIDE SEQUENCE [LARGE SCALE GENOMIC DNA]</scope>
    <source>
        <strain evidence="2 3">YS10</strain>
    </source>
</reference>
<evidence type="ECO:0000313" key="3">
    <source>
        <dbReference type="Proteomes" id="UP000682802"/>
    </source>
</evidence>
<keyword evidence="3" id="KW-1185">Reference proteome</keyword>
<feature type="domain" description="DinB-like" evidence="1">
    <location>
        <begin position="7"/>
        <end position="140"/>
    </location>
</feature>
<gene>
    <name evidence="2" type="ORF">KM029_16355</name>
</gene>
<organism evidence="2 3">
    <name type="scientific">Flammeovirga kamogawensis</name>
    <dbReference type="NCBI Taxonomy" id="373891"/>
    <lineage>
        <taxon>Bacteria</taxon>
        <taxon>Pseudomonadati</taxon>
        <taxon>Bacteroidota</taxon>
        <taxon>Cytophagia</taxon>
        <taxon>Cytophagales</taxon>
        <taxon>Flammeovirgaceae</taxon>
        <taxon>Flammeovirga</taxon>
    </lineage>
</organism>
<name>A0ABX8GV99_9BACT</name>
<evidence type="ECO:0000313" key="2">
    <source>
        <dbReference type="EMBL" id="QWG06860.1"/>
    </source>
</evidence>
<sequence length="167" mass="18953">MLNTSRKLRKQFIQFIDEHSTEELNTIPDGFKNNIIWNFGHSVVSHQKLCYQLSGVNPPVEEKWIEMFSKGTYPTRDLSSAEINELKAAGLQLIEQLDKDFAAGLFKSYKTFVTGIGVTIHTVAEAAELSVLHEAIHLGYAKCQKKIIDHQKKEECTKMENKEAISL</sequence>
<dbReference type="SUPFAM" id="SSF109854">
    <property type="entry name" value="DinB/YfiT-like putative metalloenzymes"/>
    <property type="match status" value="1"/>
</dbReference>
<protein>
    <submittedName>
        <fullName evidence="2">DinB family protein</fullName>
    </submittedName>
</protein>
<evidence type="ECO:0000259" key="1">
    <source>
        <dbReference type="Pfam" id="PF12867"/>
    </source>
</evidence>
<dbReference type="InterPro" id="IPR034660">
    <property type="entry name" value="DinB/YfiT-like"/>
</dbReference>